<name>A9V1K1_MONBE</name>
<evidence type="ECO:0000313" key="3">
    <source>
        <dbReference type="EMBL" id="EDQ88454.1"/>
    </source>
</evidence>
<gene>
    <name evidence="3" type="ORF">MONBRDRAFT_8932</name>
</gene>
<keyword evidence="1" id="KW-0732">Signal</keyword>
<dbReference type="InterPro" id="IPR035940">
    <property type="entry name" value="CAP_sf"/>
</dbReference>
<keyword evidence="4" id="KW-1185">Reference proteome</keyword>
<sequence length="602" mass="66252">MARVLKPKLLLSALLMALLATLAHANDIVDQTWRAPDVQGFTNDPPTYNGAPPQRTDHAALFRSEQRRLRRALGNQDRAYVLDLYNEVYLAATNEHFQDNSILSSCTVGKATNPPKHQEMVLKRVNFFRMMTHLPTVVINQAKSEKCEKSSLMMARNKKLSHYPADSWACWTTSGDDAADSSNLHLGGFGVDSVDGYVDDTGSNNKAVGHRRWILYPPLSEIGTGDVNPSESGYYPANTMWVINGDWTRLPTEPEAVLWPSAGYMPYQLLPSSRRWSVSIDNADFADATVTMTGPHGPVAVTIESRNGGFGDPALVFHLDDESVMNRPLGGDVTYSVRVNGYKLHGTRRDLVYDVVVFDTDAPAGEFCSLLEVSGRSGVNSIINGQYQQAGALMGIPYYKKKGAEFYLSHTTNWWFFADSPTSGLSHSFVVGLCVLSVSTHIAHLWGQTGAWFGRMESAVARPEDSTAHIEVYASPWVADPMVQLKCLKYPTPADQGNSDDDAAGEADDDDDGGDPLCRDGVGLMASKRACRRFCKKNLPDLPKYVYYPDGNTKRNYCPQACVCCPPKVADEATCAASCKNGYIYQRKVPDTGCRRVCECTS</sequence>
<dbReference type="KEGG" id="mbr:MONBRDRAFT_8932"/>
<evidence type="ECO:0000256" key="1">
    <source>
        <dbReference type="SAM" id="SignalP"/>
    </source>
</evidence>
<dbReference type="Proteomes" id="UP000001357">
    <property type="component" value="Unassembled WGS sequence"/>
</dbReference>
<reference evidence="3 4" key="1">
    <citation type="journal article" date="2008" name="Nature">
        <title>The genome of the choanoflagellate Monosiga brevicollis and the origin of metazoans.</title>
        <authorList>
            <consortium name="JGI Sequencing"/>
            <person name="King N."/>
            <person name="Westbrook M.J."/>
            <person name="Young S.L."/>
            <person name="Kuo A."/>
            <person name="Abedin M."/>
            <person name="Chapman J."/>
            <person name="Fairclough S."/>
            <person name="Hellsten U."/>
            <person name="Isogai Y."/>
            <person name="Letunic I."/>
            <person name="Marr M."/>
            <person name="Pincus D."/>
            <person name="Putnam N."/>
            <person name="Rokas A."/>
            <person name="Wright K.J."/>
            <person name="Zuzow R."/>
            <person name="Dirks W."/>
            <person name="Good M."/>
            <person name="Goodstein D."/>
            <person name="Lemons D."/>
            <person name="Li W."/>
            <person name="Lyons J.B."/>
            <person name="Morris A."/>
            <person name="Nichols S."/>
            <person name="Richter D.J."/>
            <person name="Salamov A."/>
            <person name="Bork P."/>
            <person name="Lim W.A."/>
            <person name="Manning G."/>
            <person name="Miller W.T."/>
            <person name="McGinnis W."/>
            <person name="Shapiro H."/>
            <person name="Tjian R."/>
            <person name="Grigoriev I.V."/>
            <person name="Rokhsar D."/>
        </authorList>
    </citation>
    <scope>NUCLEOTIDE SEQUENCE [LARGE SCALE GENOMIC DNA]</scope>
    <source>
        <strain evidence="4">MX1 / ATCC 50154</strain>
    </source>
</reference>
<dbReference type="Pfam" id="PF00188">
    <property type="entry name" value="CAP"/>
    <property type="match status" value="1"/>
</dbReference>
<dbReference type="RefSeq" id="XP_001746558.1">
    <property type="nucleotide sequence ID" value="XM_001746506.1"/>
</dbReference>
<accession>A9V1K1</accession>
<evidence type="ECO:0000313" key="4">
    <source>
        <dbReference type="Proteomes" id="UP000001357"/>
    </source>
</evidence>
<dbReference type="eggNOG" id="ENOG502SCWP">
    <property type="taxonomic scope" value="Eukaryota"/>
</dbReference>
<dbReference type="Gene3D" id="3.40.33.10">
    <property type="entry name" value="CAP"/>
    <property type="match status" value="1"/>
</dbReference>
<protein>
    <recommendedName>
        <fullName evidence="2">SCP domain-containing protein</fullName>
    </recommendedName>
</protein>
<feature type="chain" id="PRO_5002742559" description="SCP domain-containing protein" evidence="1">
    <location>
        <begin position="26"/>
        <end position="602"/>
    </location>
</feature>
<evidence type="ECO:0000259" key="2">
    <source>
        <dbReference type="Pfam" id="PF00188"/>
    </source>
</evidence>
<dbReference type="AlphaFoldDB" id="A9V1K1"/>
<feature type="domain" description="SCP" evidence="2">
    <location>
        <begin position="122"/>
        <end position="242"/>
    </location>
</feature>
<proteinExistence type="predicted"/>
<dbReference type="SUPFAM" id="SSF55797">
    <property type="entry name" value="PR-1-like"/>
    <property type="match status" value="1"/>
</dbReference>
<dbReference type="EMBL" id="CH991554">
    <property type="protein sequence ID" value="EDQ88454.1"/>
    <property type="molecule type" value="Genomic_DNA"/>
</dbReference>
<feature type="signal peptide" evidence="1">
    <location>
        <begin position="1"/>
        <end position="25"/>
    </location>
</feature>
<organism evidence="3 4">
    <name type="scientific">Monosiga brevicollis</name>
    <name type="common">Choanoflagellate</name>
    <dbReference type="NCBI Taxonomy" id="81824"/>
    <lineage>
        <taxon>Eukaryota</taxon>
        <taxon>Choanoflagellata</taxon>
        <taxon>Craspedida</taxon>
        <taxon>Salpingoecidae</taxon>
        <taxon>Monosiga</taxon>
    </lineage>
</organism>
<dbReference type="GeneID" id="5891995"/>
<dbReference type="InParanoid" id="A9V1K1"/>
<dbReference type="InterPro" id="IPR014044">
    <property type="entry name" value="CAP_dom"/>
</dbReference>